<reference evidence="2 3" key="1">
    <citation type="journal article" date="2022" name="Res Sq">
        <title>Evolution of multicellular longitudinally dividing oral cavity symbionts (Neisseriaceae).</title>
        <authorList>
            <person name="Nyongesa S."/>
            <person name="Weber P."/>
            <person name="Bernet E."/>
            <person name="Pullido F."/>
            <person name="Nieckarz M."/>
            <person name="Delaby M."/>
            <person name="Nieves C."/>
            <person name="Viehboeck T."/>
            <person name="Krause N."/>
            <person name="Rivera-Millot A."/>
            <person name="Nakamura A."/>
            <person name="Vischer N."/>
            <person name="VanNieuwenhze M."/>
            <person name="Brun Y."/>
            <person name="Cava F."/>
            <person name="Bulgheresi S."/>
            <person name="Veyrier F."/>
        </authorList>
    </citation>
    <scope>NUCLEOTIDE SEQUENCE [LARGE SCALE GENOMIC DNA]</scope>
    <source>
        <strain evidence="2 3">SN4</strain>
    </source>
</reference>
<dbReference type="Proteomes" id="UP000832011">
    <property type="component" value="Chromosome"/>
</dbReference>
<protein>
    <submittedName>
        <fullName evidence="2">Uncharacterized protein</fullName>
    </submittedName>
</protein>
<keyword evidence="3" id="KW-1185">Reference proteome</keyword>
<evidence type="ECO:0000313" key="2">
    <source>
        <dbReference type="EMBL" id="UOO89368.1"/>
    </source>
</evidence>
<sequence>MQALWRCVLAVHGLLAICVLVLSPEIWIAALWGLLRLVCLKAYRGWVHICRLWGWVNEDVRGCLGWGMRMLLWAGLFVGISAVLIYGMIWVLA</sequence>
<keyword evidence="1" id="KW-0472">Membrane</keyword>
<accession>A0ABY4E224</accession>
<dbReference type="RefSeq" id="WP_147645439.1">
    <property type="nucleotide sequence ID" value="NZ_CABKVG010000010.1"/>
</dbReference>
<feature type="transmembrane region" description="Helical" evidence="1">
    <location>
        <begin position="71"/>
        <end position="92"/>
    </location>
</feature>
<gene>
    <name evidence="2" type="ORF">LVJ82_18300</name>
</gene>
<dbReference type="EMBL" id="CP091511">
    <property type="protein sequence ID" value="UOO89368.1"/>
    <property type="molecule type" value="Genomic_DNA"/>
</dbReference>
<evidence type="ECO:0000256" key="1">
    <source>
        <dbReference type="SAM" id="Phobius"/>
    </source>
</evidence>
<organism evidence="2 3">
    <name type="scientific">Vitreoscilla massiliensis</name>
    <dbReference type="NCBI Taxonomy" id="1689272"/>
    <lineage>
        <taxon>Bacteria</taxon>
        <taxon>Pseudomonadati</taxon>
        <taxon>Pseudomonadota</taxon>
        <taxon>Betaproteobacteria</taxon>
        <taxon>Neisseriales</taxon>
        <taxon>Neisseriaceae</taxon>
        <taxon>Vitreoscilla</taxon>
    </lineage>
</organism>
<proteinExistence type="predicted"/>
<name>A0ABY4E224_9NEIS</name>
<keyword evidence="1" id="KW-0812">Transmembrane</keyword>
<evidence type="ECO:0000313" key="3">
    <source>
        <dbReference type="Proteomes" id="UP000832011"/>
    </source>
</evidence>
<keyword evidence="1" id="KW-1133">Transmembrane helix</keyword>